<dbReference type="PANTHER" id="PTHR12526">
    <property type="entry name" value="GLYCOSYLTRANSFERASE"/>
    <property type="match status" value="1"/>
</dbReference>
<evidence type="ECO:0000256" key="3">
    <source>
        <dbReference type="ARBA" id="ARBA00022679"/>
    </source>
</evidence>
<protein>
    <submittedName>
        <fullName evidence="4">Glycosyltransferase family 4 protein</fullName>
    </submittedName>
</protein>
<dbReference type="RefSeq" id="WP_136791812.1">
    <property type="nucleotide sequence ID" value="NZ_SWAU01000041.1"/>
</dbReference>
<dbReference type="Pfam" id="PF13692">
    <property type="entry name" value="Glyco_trans_1_4"/>
    <property type="match status" value="1"/>
</dbReference>
<dbReference type="AlphaFoldDB" id="A0A4U0Z275"/>
<evidence type="ECO:0000256" key="2">
    <source>
        <dbReference type="ARBA" id="ARBA00022676"/>
    </source>
</evidence>
<evidence type="ECO:0000256" key="1">
    <source>
        <dbReference type="ARBA" id="ARBA00009481"/>
    </source>
</evidence>
<dbReference type="EMBL" id="SWAU01000041">
    <property type="protein sequence ID" value="TKA97379.1"/>
    <property type="molecule type" value="Genomic_DNA"/>
</dbReference>
<dbReference type="Gene3D" id="3.40.50.2000">
    <property type="entry name" value="Glycogen Phosphorylase B"/>
    <property type="match status" value="2"/>
</dbReference>
<name>A0A4U0Z275_9RHOB</name>
<evidence type="ECO:0000313" key="4">
    <source>
        <dbReference type="EMBL" id="TKA97379.1"/>
    </source>
</evidence>
<organism evidence="4 5">
    <name type="scientific">Cereibacter changlensis</name>
    <dbReference type="NCBI Taxonomy" id="402884"/>
    <lineage>
        <taxon>Bacteria</taxon>
        <taxon>Pseudomonadati</taxon>
        <taxon>Pseudomonadota</taxon>
        <taxon>Alphaproteobacteria</taxon>
        <taxon>Rhodobacterales</taxon>
        <taxon>Paracoccaceae</taxon>
        <taxon>Cereibacter</taxon>
    </lineage>
</organism>
<keyword evidence="2" id="KW-0328">Glycosyltransferase</keyword>
<evidence type="ECO:0000313" key="5">
    <source>
        <dbReference type="Proteomes" id="UP000306340"/>
    </source>
</evidence>
<dbReference type="PANTHER" id="PTHR12526:SF640">
    <property type="entry name" value="COLANIC ACID BIOSYNTHESIS GLYCOSYLTRANSFERASE WCAL-RELATED"/>
    <property type="match status" value="1"/>
</dbReference>
<accession>A0A4U0Z275</accession>
<dbReference type="Proteomes" id="UP000306340">
    <property type="component" value="Unassembled WGS sequence"/>
</dbReference>
<sequence length="357" mass="39136">MRVLLFSKYSRQGASSRLRSFQFLPMLAQAGIAVEVSPLFDDGYLGQLYDNQSARGSVAAGLWRRLRRLTASSRADLIWLEKEALPWTPWPIEGALLRQGLPIVTDYDDALFHQYDLHRNPLVRGVLGRKIDRVMRASSLVMAGNSYLADRARSAGADRVEIVPTVVDVSAYGMAARPATAGPAAIGWIGTPLTWKSYMAPMMPMLARVARQHDARILAVGAGSSATPDPTLNIFPWSEEKEIGLIQAMDIGIMPLDDSPWSRGKCGYKLIQYMACGLPVIASPVGVNTDIVVHGVNGFLAASDEEWKTALRTLLGDPDLRKRMGSAGRRKVEEDYSVQIWGPRLAQLLKDTAQCAA</sequence>
<dbReference type="CDD" id="cd03801">
    <property type="entry name" value="GT4_PimA-like"/>
    <property type="match status" value="1"/>
</dbReference>
<comment type="caution">
    <text evidence="4">The sequence shown here is derived from an EMBL/GenBank/DDBJ whole genome shotgun (WGS) entry which is preliminary data.</text>
</comment>
<reference evidence="4 5" key="1">
    <citation type="submission" date="2019-04" db="EMBL/GenBank/DDBJ databases">
        <title>Crypto-aerobic microbial life in anoxic (sulfidic) marine sediments.</title>
        <authorList>
            <person name="Bhattacharya S."/>
            <person name="Roy C."/>
            <person name="Mondal N."/>
            <person name="Sarkar J."/>
            <person name="Mandal S."/>
            <person name="Rameez M.J."/>
            <person name="Ghosh W."/>
        </authorList>
    </citation>
    <scope>NUCLEOTIDE SEQUENCE [LARGE SCALE GENOMIC DNA]</scope>
    <source>
        <strain evidence="4 5">SBBC</strain>
    </source>
</reference>
<comment type="similarity">
    <text evidence="1">Belongs to the glycosyltransferase group 1 family. Glycosyltransferase 4 subfamily.</text>
</comment>
<proteinExistence type="inferred from homology"/>
<dbReference type="GO" id="GO:0016757">
    <property type="term" value="F:glycosyltransferase activity"/>
    <property type="evidence" value="ECO:0007669"/>
    <property type="project" value="UniProtKB-KW"/>
</dbReference>
<dbReference type="SUPFAM" id="SSF53756">
    <property type="entry name" value="UDP-Glycosyltransferase/glycogen phosphorylase"/>
    <property type="match status" value="1"/>
</dbReference>
<gene>
    <name evidence="4" type="ORF">FAZ78_06380</name>
</gene>
<keyword evidence="3 4" id="KW-0808">Transferase</keyword>